<evidence type="ECO:0008006" key="3">
    <source>
        <dbReference type="Google" id="ProtNLM"/>
    </source>
</evidence>
<organism evidence="1 2">
    <name type="scientific">Lactuca sativa</name>
    <name type="common">Garden lettuce</name>
    <dbReference type="NCBI Taxonomy" id="4236"/>
    <lineage>
        <taxon>Eukaryota</taxon>
        <taxon>Viridiplantae</taxon>
        <taxon>Streptophyta</taxon>
        <taxon>Embryophyta</taxon>
        <taxon>Tracheophyta</taxon>
        <taxon>Spermatophyta</taxon>
        <taxon>Magnoliopsida</taxon>
        <taxon>eudicotyledons</taxon>
        <taxon>Gunneridae</taxon>
        <taxon>Pentapetalae</taxon>
        <taxon>asterids</taxon>
        <taxon>campanulids</taxon>
        <taxon>Asterales</taxon>
        <taxon>Asteraceae</taxon>
        <taxon>Cichorioideae</taxon>
        <taxon>Cichorieae</taxon>
        <taxon>Lactucinae</taxon>
        <taxon>Lactuca</taxon>
    </lineage>
</organism>
<dbReference type="PANTHER" id="PTHR37243">
    <property type="entry name" value="NEGATIVE REGULATOR OF SYSTEMIC ACQUIRED RESISTANCE SNI1"/>
    <property type="match status" value="1"/>
</dbReference>
<comment type="caution">
    <text evidence="1">The sequence shown here is derived from an EMBL/GenBank/DDBJ whole genome shotgun (WGS) entry which is preliminary data.</text>
</comment>
<dbReference type="GO" id="GO:0030915">
    <property type="term" value="C:Smc5-Smc6 complex"/>
    <property type="evidence" value="ECO:0007669"/>
    <property type="project" value="EnsemblPlants"/>
</dbReference>
<dbReference type="GO" id="GO:0010113">
    <property type="term" value="P:negative regulation of systemic acquired resistance"/>
    <property type="evidence" value="ECO:0000318"/>
    <property type="project" value="GO_Central"/>
</dbReference>
<dbReference type="Proteomes" id="UP000235145">
    <property type="component" value="Unassembled WGS sequence"/>
</dbReference>
<gene>
    <name evidence="1" type="ORF">LSAT_V11C400177080</name>
</gene>
<proteinExistence type="predicted"/>
<dbReference type="AlphaFoldDB" id="A0A9R1XK60"/>
<evidence type="ECO:0000313" key="1">
    <source>
        <dbReference type="EMBL" id="KAJ0210632.1"/>
    </source>
</evidence>
<dbReference type="EMBL" id="NBSK02000004">
    <property type="protein sequence ID" value="KAJ0210632.1"/>
    <property type="molecule type" value="Genomic_DNA"/>
</dbReference>
<name>A0A9R1XK60_LACSA</name>
<dbReference type="GO" id="GO:0000976">
    <property type="term" value="F:transcription cis-regulatory region binding"/>
    <property type="evidence" value="ECO:0000318"/>
    <property type="project" value="GO_Central"/>
</dbReference>
<keyword evidence="2" id="KW-1185">Reference proteome</keyword>
<dbReference type="Gramene" id="rna-gnl|WGS:NBSK|LSAT_4X50941_mrna">
    <property type="protein sequence ID" value="cds-PLY97126.1"/>
    <property type="gene ID" value="gene-LSAT_4X50941"/>
</dbReference>
<dbReference type="GO" id="GO:0006338">
    <property type="term" value="P:chromatin remodeling"/>
    <property type="evidence" value="ECO:0007669"/>
    <property type="project" value="EnsemblPlants"/>
</dbReference>
<dbReference type="GO" id="GO:0005634">
    <property type="term" value="C:nucleus"/>
    <property type="evidence" value="ECO:0000318"/>
    <property type="project" value="GO_Central"/>
</dbReference>
<dbReference type="InterPro" id="IPR034561">
    <property type="entry name" value="SNI1"/>
</dbReference>
<dbReference type="GO" id="GO:0002215">
    <property type="term" value="P:defense response to nematode"/>
    <property type="evidence" value="ECO:0007669"/>
    <property type="project" value="EnsemblPlants"/>
</dbReference>
<dbReference type="GO" id="GO:0045892">
    <property type="term" value="P:negative regulation of DNA-templated transcription"/>
    <property type="evidence" value="ECO:0000318"/>
    <property type="project" value="GO_Central"/>
</dbReference>
<protein>
    <recommendedName>
        <fullName evidence="3">Negative regulator of systemic acquired resistance SNI1</fullName>
    </recommendedName>
</protein>
<evidence type="ECO:0000313" key="2">
    <source>
        <dbReference type="Proteomes" id="UP000235145"/>
    </source>
</evidence>
<dbReference type="GO" id="GO:0016444">
    <property type="term" value="P:somatic cell DNA recombination"/>
    <property type="evidence" value="ECO:0007669"/>
    <property type="project" value="EnsemblPlants"/>
</dbReference>
<dbReference type="OrthoDB" id="1885692at2759"/>
<sequence>MGTTRRRGGNGGMEENTMAILDTSCFSKSTQHIADDRLSFLEAVRSGFLVPENAPAPTNKIYKEIFQILKVENSLYLIMSSYQLLLELDKRFPQVYLSTAKKSESSSPSSLPCNELVVVEEAWSPFAFGTEFSPNEKEDHGKTSGSLDATAFHDLIKDLVEVADEATTEVLDIKPLRNMLLFQYLVSFLEGDFVIRNLAFTENSDWVTLRESLLNMILVSRKITYKTLIKDCLSAMCQLSQFSMDSSNVLTPSDTESPEVTEKSHTALAIALPEVIKHTCVSVQKFLSMIIELDSSKKAADMEGWTTRADGVRTPAMEIIMDELTYDKNILLPFFQALDKPKLKLDMIVQYFQKYIPKTSVRTRRSNDSTNNSTFGGVLKCFSNENNTKSIIKKINTEVAQLLLAHAFQAFISLPCQDSTESKEDIVDNSLPEICKNMISAFNCLKKTDEHIVIPPFGKEALFTAAVMLSGV</sequence>
<dbReference type="PANTHER" id="PTHR37243:SF2">
    <property type="entry name" value="NEGATIVE REGULATOR OF SYSTEMIC ACQUIRED RESISTANCE SNI1"/>
    <property type="match status" value="1"/>
</dbReference>
<reference evidence="1 2" key="1">
    <citation type="journal article" date="2017" name="Nat. Commun.">
        <title>Genome assembly with in vitro proximity ligation data and whole-genome triplication in lettuce.</title>
        <authorList>
            <person name="Reyes-Chin-Wo S."/>
            <person name="Wang Z."/>
            <person name="Yang X."/>
            <person name="Kozik A."/>
            <person name="Arikit S."/>
            <person name="Song C."/>
            <person name="Xia L."/>
            <person name="Froenicke L."/>
            <person name="Lavelle D.O."/>
            <person name="Truco M.J."/>
            <person name="Xia R."/>
            <person name="Zhu S."/>
            <person name="Xu C."/>
            <person name="Xu H."/>
            <person name="Xu X."/>
            <person name="Cox K."/>
            <person name="Korf I."/>
            <person name="Meyers B.C."/>
            <person name="Michelmore R.W."/>
        </authorList>
    </citation>
    <scope>NUCLEOTIDE SEQUENCE [LARGE SCALE GENOMIC DNA]</scope>
    <source>
        <strain evidence="2">cv. Salinas</strain>
        <tissue evidence="1">Seedlings</tissue>
    </source>
</reference>
<accession>A0A9R1XK60</accession>
<dbReference type="GO" id="GO:0006974">
    <property type="term" value="P:DNA damage response"/>
    <property type="evidence" value="ECO:0007669"/>
    <property type="project" value="EnsemblPlants"/>
</dbReference>